<dbReference type="InterPro" id="IPR025714">
    <property type="entry name" value="Methyltranfer_dom"/>
</dbReference>
<gene>
    <name evidence="3" type="ORF">DGAL_LOCUS7589</name>
</gene>
<evidence type="ECO:0000259" key="2">
    <source>
        <dbReference type="Pfam" id="PF13383"/>
    </source>
</evidence>
<dbReference type="EMBL" id="CAKKLH010000149">
    <property type="protein sequence ID" value="CAH0104675.1"/>
    <property type="molecule type" value="Genomic_DNA"/>
</dbReference>
<keyword evidence="4" id="KW-1185">Reference proteome</keyword>
<keyword evidence="1" id="KW-0812">Transmembrane</keyword>
<accession>A0A8J2RK28</accession>
<evidence type="ECO:0000313" key="3">
    <source>
        <dbReference type="EMBL" id="CAH0104675.1"/>
    </source>
</evidence>
<dbReference type="PANTHER" id="PTHR32026">
    <property type="entry name" value="METHYLTRANSFERASE-LIKE PROTEIN 24"/>
    <property type="match status" value="1"/>
</dbReference>
<dbReference type="InterPro" id="IPR026913">
    <property type="entry name" value="METTL24"/>
</dbReference>
<comment type="caution">
    <text evidence="3">The sequence shown here is derived from an EMBL/GenBank/DDBJ whole genome shotgun (WGS) entry which is preliminary data.</text>
</comment>
<dbReference type="AlphaFoldDB" id="A0A8J2RK28"/>
<keyword evidence="1" id="KW-1133">Transmembrane helix</keyword>
<dbReference type="Proteomes" id="UP000789390">
    <property type="component" value="Unassembled WGS sequence"/>
</dbReference>
<organism evidence="3 4">
    <name type="scientific">Daphnia galeata</name>
    <dbReference type="NCBI Taxonomy" id="27404"/>
    <lineage>
        <taxon>Eukaryota</taxon>
        <taxon>Metazoa</taxon>
        <taxon>Ecdysozoa</taxon>
        <taxon>Arthropoda</taxon>
        <taxon>Crustacea</taxon>
        <taxon>Branchiopoda</taxon>
        <taxon>Diplostraca</taxon>
        <taxon>Cladocera</taxon>
        <taxon>Anomopoda</taxon>
        <taxon>Daphniidae</taxon>
        <taxon>Daphnia</taxon>
    </lineage>
</organism>
<feature type="transmembrane region" description="Helical" evidence="1">
    <location>
        <begin position="18"/>
        <end position="40"/>
    </location>
</feature>
<evidence type="ECO:0000256" key="1">
    <source>
        <dbReference type="SAM" id="Phobius"/>
    </source>
</evidence>
<keyword evidence="1" id="KW-0472">Membrane</keyword>
<protein>
    <recommendedName>
        <fullName evidence="2">Methyltransferase domain-containing protein</fullName>
    </recommendedName>
</protein>
<dbReference type="PANTHER" id="PTHR32026:SF10">
    <property type="entry name" value="METHYLTRANSFERASE-LIKE PROTEIN 24-RELATED"/>
    <property type="match status" value="1"/>
</dbReference>
<sequence>MGHLLDDRRMKLFRSRNLALRLTLFVFTFVSLLVISFATYSPFRQQVMLRVPRLLHDLYSTAEAHRKPAEFMSPEDVFQYLHWSNCAACQLPVDFGFVMARSGNPGGVAHPDGQKLVCLDQFIAPVFNNCHVYSFGINNQWTFDEDMAQFGCHVYSFDPSMGANDHNRTSKIHFFNLGLAKENGQSPNGWKMKTASSIYEMLADYHGSSTLIDVFKMDIEFYEWEVIPQMVQSGFLRDKVKQLAVEIHLKADDSLENYQKRVRILQDLESMDPSSGSDGDHNQVAGGFVRFSSRINPGLKRSITILGNKDDFWGFELTWYNSKFYNSPSKQGPVFPYYQ</sequence>
<reference evidence="3" key="1">
    <citation type="submission" date="2021-11" db="EMBL/GenBank/DDBJ databases">
        <authorList>
            <person name="Schell T."/>
        </authorList>
    </citation>
    <scope>NUCLEOTIDE SEQUENCE</scope>
    <source>
        <strain evidence="3">M5</strain>
    </source>
</reference>
<evidence type="ECO:0000313" key="4">
    <source>
        <dbReference type="Proteomes" id="UP000789390"/>
    </source>
</evidence>
<dbReference type="OrthoDB" id="10006218at2759"/>
<proteinExistence type="predicted"/>
<name>A0A8J2RK28_9CRUS</name>
<feature type="domain" description="Methyltransferase" evidence="2">
    <location>
        <begin position="110"/>
        <end position="253"/>
    </location>
</feature>
<dbReference type="Pfam" id="PF13383">
    <property type="entry name" value="Methyltransf_22"/>
    <property type="match status" value="1"/>
</dbReference>